<feature type="compositionally biased region" description="Acidic residues" evidence="1">
    <location>
        <begin position="240"/>
        <end position="267"/>
    </location>
</feature>
<feature type="region of interest" description="Disordered" evidence="1">
    <location>
        <begin position="439"/>
        <end position="459"/>
    </location>
</feature>
<accession>A0AAD3H9Y4</accession>
<gene>
    <name evidence="2" type="ORF">CTEN210_12533</name>
</gene>
<feature type="compositionally biased region" description="Low complexity" evidence="1">
    <location>
        <begin position="318"/>
        <end position="327"/>
    </location>
</feature>
<evidence type="ECO:0000313" key="3">
    <source>
        <dbReference type="Proteomes" id="UP001054902"/>
    </source>
</evidence>
<feature type="compositionally biased region" description="Low complexity" evidence="1">
    <location>
        <begin position="343"/>
        <end position="356"/>
    </location>
</feature>
<reference evidence="2 3" key="1">
    <citation type="journal article" date="2021" name="Sci. Rep.">
        <title>The genome of the diatom Chaetoceros tenuissimus carries an ancient integrated fragment of an extant virus.</title>
        <authorList>
            <person name="Hongo Y."/>
            <person name="Kimura K."/>
            <person name="Takaki Y."/>
            <person name="Yoshida Y."/>
            <person name="Baba S."/>
            <person name="Kobayashi G."/>
            <person name="Nagasaki K."/>
            <person name="Hano T."/>
            <person name="Tomaru Y."/>
        </authorList>
    </citation>
    <scope>NUCLEOTIDE SEQUENCE [LARGE SCALE GENOMIC DNA]</scope>
    <source>
        <strain evidence="2 3">NIES-3715</strain>
    </source>
</reference>
<keyword evidence="3" id="KW-1185">Reference proteome</keyword>
<dbReference type="AlphaFoldDB" id="A0AAD3H9Y4"/>
<feature type="region of interest" description="Disordered" evidence="1">
    <location>
        <begin position="240"/>
        <end position="404"/>
    </location>
</feature>
<dbReference type="EMBL" id="BLLK01000051">
    <property type="protein sequence ID" value="GFH56057.1"/>
    <property type="molecule type" value="Genomic_DNA"/>
</dbReference>
<feature type="compositionally biased region" description="Basic and acidic residues" evidence="1">
    <location>
        <begin position="366"/>
        <end position="384"/>
    </location>
</feature>
<evidence type="ECO:0000256" key="1">
    <source>
        <dbReference type="SAM" id="MobiDB-lite"/>
    </source>
</evidence>
<sequence length="571" mass="64694">MPLQQSSLITRKQLACISGGTVNKKKCPNFLKLGTPFNYCGQGSFAQKGNRVHHINVKEEMNLPFPDNNKEELIIHKIVTKTYIQGELPKQIQAMKDTPHVVPIFLEPKDQSTKSGADTGKGLTYLGHWKVTNVLRRTKEYYKNKEICARTYFQFDRFDEEFSKYIEYAHDKPISELITMENFAHMETLGDCDDDHSYNNHDNSDDEKSIDTLAHSISTTPNSTARSVSINPQESIEALESLEEAQEEEEEEASEGDYSDYDGSNDEESIHSVEKSVPTTRTASRRSISVSINSQESPEASAFSEETQEEMKQKQIKQEASNGNYGDNDNDGDAKSIDTLEKSMSTIPISTSISVSRNPQELPEVSEVKEQAQEEIKQEVRDDDNNNDEDDEKQESVDTVEESIPFHQVAVDVTNTATPAPETSESNLPDHEVICIDSSSDDEDAKQISGEEDDDDSIIEDVTSAQPNLKREPDFEEEYFLVRFNKDTSDKMVHIAKKQKPTWLDIRNAVNAQLDPRCGSYNFHIPHRNLDVCQRQELKEVKQYMKGGSGTFDDPYEKIVIKKSKKSNLDR</sequence>
<name>A0AAD3H9Y4_9STRA</name>
<evidence type="ECO:0000313" key="2">
    <source>
        <dbReference type="EMBL" id="GFH56057.1"/>
    </source>
</evidence>
<comment type="caution">
    <text evidence="2">The sequence shown here is derived from an EMBL/GenBank/DDBJ whole genome shotgun (WGS) entry which is preliminary data.</text>
</comment>
<dbReference type="Proteomes" id="UP001054902">
    <property type="component" value="Unassembled WGS sequence"/>
</dbReference>
<organism evidence="2 3">
    <name type="scientific">Chaetoceros tenuissimus</name>
    <dbReference type="NCBI Taxonomy" id="426638"/>
    <lineage>
        <taxon>Eukaryota</taxon>
        <taxon>Sar</taxon>
        <taxon>Stramenopiles</taxon>
        <taxon>Ochrophyta</taxon>
        <taxon>Bacillariophyta</taxon>
        <taxon>Coscinodiscophyceae</taxon>
        <taxon>Chaetocerotophycidae</taxon>
        <taxon>Chaetocerotales</taxon>
        <taxon>Chaetocerotaceae</taxon>
        <taxon>Chaetoceros</taxon>
    </lineage>
</organism>
<feature type="compositionally biased region" description="Basic and acidic residues" evidence="1">
    <location>
        <begin position="332"/>
        <end position="341"/>
    </location>
</feature>
<feature type="compositionally biased region" description="Acidic residues" evidence="1">
    <location>
        <begin position="385"/>
        <end position="401"/>
    </location>
</feature>
<proteinExistence type="predicted"/>
<feature type="compositionally biased region" description="Polar residues" evidence="1">
    <location>
        <begin position="277"/>
        <end position="298"/>
    </location>
</feature>
<protein>
    <submittedName>
        <fullName evidence="2">Uncharacterized protein</fullName>
    </submittedName>
</protein>